<reference evidence="3" key="2">
    <citation type="submission" date="2015-01" db="EMBL/GenBank/DDBJ databases">
        <title>Evolutionary Origins and Diversification of the Mycorrhizal Mutualists.</title>
        <authorList>
            <consortium name="DOE Joint Genome Institute"/>
            <consortium name="Mycorrhizal Genomics Consortium"/>
            <person name="Kohler A."/>
            <person name="Kuo A."/>
            <person name="Nagy L.G."/>
            <person name="Floudas D."/>
            <person name="Copeland A."/>
            <person name="Barry K.W."/>
            <person name="Cichocki N."/>
            <person name="Veneault-Fourrey C."/>
            <person name="LaButti K."/>
            <person name="Lindquist E.A."/>
            <person name="Lipzen A."/>
            <person name="Lundell T."/>
            <person name="Morin E."/>
            <person name="Murat C."/>
            <person name="Riley R."/>
            <person name="Ohm R."/>
            <person name="Sun H."/>
            <person name="Tunlid A."/>
            <person name="Henrissat B."/>
            <person name="Grigoriev I.V."/>
            <person name="Hibbett D.S."/>
            <person name="Martin F."/>
        </authorList>
    </citation>
    <scope>NUCLEOTIDE SEQUENCE [LARGE SCALE GENOMIC DNA]</scope>
    <source>
        <strain evidence="3">441</strain>
    </source>
</reference>
<name>A0A0C9Y2V2_9AGAM</name>
<dbReference type="HOGENOM" id="CLU_748249_0_0_1"/>
<accession>A0A0C9Y2V2</accession>
<feature type="region of interest" description="Disordered" evidence="1">
    <location>
        <begin position="302"/>
        <end position="356"/>
    </location>
</feature>
<protein>
    <submittedName>
        <fullName evidence="2">Uncharacterized protein</fullName>
    </submittedName>
</protein>
<evidence type="ECO:0000256" key="1">
    <source>
        <dbReference type="SAM" id="MobiDB-lite"/>
    </source>
</evidence>
<evidence type="ECO:0000313" key="2">
    <source>
        <dbReference type="EMBL" id="KIK19000.1"/>
    </source>
</evidence>
<keyword evidence="3" id="KW-1185">Reference proteome</keyword>
<dbReference type="AlphaFoldDB" id="A0A0C9Y2V2"/>
<dbReference type="Proteomes" id="UP000054018">
    <property type="component" value="Unassembled WGS sequence"/>
</dbReference>
<dbReference type="PANTHER" id="PTHR35204:SF1">
    <property type="entry name" value="ENTEROTOXIN"/>
    <property type="match status" value="1"/>
</dbReference>
<dbReference type="InterPro" id="IPR038921">
    <property type="entry name" value="YOR389W-like"/>
</dbReference>
<evidence type="ECO:0000313" key="3">
    <source>
        <dbReference type="Proteomes" id="UP000054018"/>
    </source>
</evidence>
<reference evidence="2 3" key="1">
    <citation type="submission" date="2014-04" db="EMBL/GenBank/DDBJ databases">
        <authorList>
            <consortium name="DOE Joint Genome Institute"/>
            <person name="Kuo A."/>
            <person name="Kohler A."/>
            <person name="Costa M.D."/>
            <person name="Nagy L.G."/>
            <person name="Floudas D."/>
            <person name="Copeland A."/>
            <person name="Barry K.W."/>
            <person name="Cichocki N."/>
            <person name="Veneault-Fourrey C."/>
            <person name="LaButti K."/>
            <person name="Lindquist E.A."/>
            <person name="Lipzen A."/>
            <person name="Lundell T."/>
            <person name="Morin E."/>
            <person name="Murat C."/>
            <person name="Sun H."/>
            <person name="Tunlid A."/>
            <person name="Henrissat B."/>
            <person name="Grigoriev I.V."/>
            <person name="Hibbett D.S."/>
            <person name="Martin F."/>
            <person name="Nordberg H.P."/>
            <person name="Cantor M.N."/>
            <person name="Hua S.X."/>
        </authorList>
    </citation>
    <scope>NUCLEOTIDE SEQUENCE [LARGE SCALE GENOMIC DNA]</scope>
    <source>
        <strain evidence="2 3">441</strain>
    </source>
</reference>
<gene>
    <name evidence="2" type="ORF">PISMIDRAFT_13967</name>
</gene>
<organism evidence="2 3">
    <name type="scientific">Pisolithus microcarpus 441</name>
    <dbReference type="NCBI Taxonomy" id="765257"/>
    <lineage>
        <taxon>Eukaryota</taxon>
        <taxon>Fungi</taxon>
        <taxon>Dikarya</taxon>
        <taxon>Basidiomycota</taxon>
        <taxon>Agaricomycotina</taxon>
        <taxon>Agaricomycetes</taxon>
        <taxon>Agaricomycetidae</taxon>
        <taxon>Boletales</taxon>
        <taxon>Sclerodermatineae</taxon>
        <taxon>Pisolithaceae</taxon>
        <taxon>Pisolithus</taxon>
    </lineage>
</organism>
<proteinExistence type="predicted"/>
<dbReference type="OrthoDB" id="10261782at2759"/>
<sequence length="370" mass="41763">MTIRPLNVVYFNGTGAARLSSGTLDSQDIVAWGDARPDWSMDRARFHSFEVMLCNFTSSVRVVSFSNIGDPVMSRNTSRRFSPTFEFMYAGSRHNRYPGETRVRLEEALSRPAGSLVVMQYLLNSTDTNNYEPDSMIGYALKTQVRLRHMLMPYVGLNAVPRLSGANVKGKASDVLDWDRPVYKLCATAHTDRLQDCMMTSPGNLLLEAVQGMTREICRVMTKMWGLGVFAGVGQFIGTDRKPDVETTQKMMNTWRKDVNELMACLDRNAYVKYRPEFGPEEMCYLTTWPVGFPLPHDRARIPRPDESGVPPLLSQSVLDPTPMPTATPPPWRGGTPTGEPAEDLQRPQPRYIRRADPYNMEMRVAASKF</sequence>
<dbReference type="STRING" id="765257.A0A0C9Y2V2"/>
<dbReference type="EMBL" id="KN833793">
    <property type="protein sequence ID" value="KIK19000.1"/>
    <property type="molecule type" value="Genomic_DNA"/>
</dbReference>
<feature type="compositionally biased region" description="Pro residues" evidence="1">
    <location>
        <begin position="322"/>
        <end position="332"/>
    </location>
</feature>
<dbReference type="PANTHER" id="PTHR35204">
    <property type="entry name" value="YALI0A21131P"/>
    <property type="match status" value="1"/>
</dbReference>